<dbReference type="PANTHER" id="PTHR34044:SF1">
    <property type="entry name" value="NUCLEAR PROTEIN"/>
    <property type="match status" value="1"/>
</dbReference>
<proteinExistence type="predicted"/>
<dbReference type="PANTHER" id="PTHR34044">
    <property type="entry name" value="NUCLEAR PROTEIN"/>
    <property type="match status" value="1"/>
</dbReference>
<protein>
    <submittedName>
        <fullName evidence="2">Uncharacterized protein</fullName>
    </submittedName>
</protein>
<keyword evidence="1" id="KW-0732">Signal</keyword>
<feature type="signal peptide" evidence="1">
    <location>
        <begin position="1"/>
        <end position="20"/>
    </location>
</feature>
<feature type="chain" id="PRO_5030521663" evidence="1">
    <location>
        <begin position="21"/>
        <end position="296"/>
    </location>
</feature>
<gene>
    <name evidence="2" type="ORF">SMAR0320_LOCUS8828</name>
</gene>
<organism evidence="2">
    <name type="scientific">Skeletonema marinoi</name>
    <dbReference type="NCBI Taxonomy" id="267567"/>
    <lineage>
        <taxon>Eukaryota</taxon>
        <taxon>Sar</taxon>
        <taxon>Stramenopiles</taxon>
        <taxon>Ochrophyta</taxon>
        <taxon>Bacillariophyta</taxon>
        <taxon>Coscinodiscophyceae</taxon>
        <taxon>Thalassiosirophycidae</taxon>
        <taxon>Thalassiosirales</taxon>
        <taxon>Skeletonemataceae</taxon>
        <taxon>Skeletonema</taxon>
        <taxon>Skeletonema marinoi-dohrnii complex</taxon>
    </lineage>
</organism>
<evidence type="ECO:0000313" key="2">
    <source>
        <dbReference type="EMBL" id="CAD9596506.1"/>
    </source>
</evidence>
<accession>A0A7S2L6U0</accession>
<reference evidence="2" key="1">
    <citation type="submission" date="2021-01" db="EMBL/GenBank/DDBJ databases">
        <authorList>
            <person name="Corre E."/>
            <person name="Pelletier E."/>
            <person name="Niang G."/>
            <person name="Scheremetjew M."/>
            <person name="Finn R."/>
            <person name="Kale V."/>
            <person name="Holt S."/>
            <person name="Cochrane G."/>
            <person name="Meng A."/>
            <person name="Brown T."/>
            <person name="Cohen L."/>
        </authorList>
    </citation>
    <scope>NUCLEOTIDE SEQUENCE</scope>
    <source>
        <strain evidence="2">SM1012Den-03</strain>
    </source>
</reference>
<name>A0A7S2L6U0_9STRA</name>
<evidence type="ECO:0000256" key="1">
    <source>
        <dbReference type="SAM" id="SignalP"/>
    </source>
</evidence>
<sequence>MKLSIISTIITALASSSAEAFSPSSIHSSAARSSTTKLSAIVIGGGRIGTLISHDAKLLGRSDSIAESIDANGEGPIFIATRNDVLGSIVDDCPPSRRKDLVFLQNGYLDNFLESKGLLSNTQALLYLSVPAKGVEPVDGITTKNPEGLTAATGIHAQALADRLGALGLKCLTVSPEEYRPAMFEKMIWIATYMLVGTARDCASVGQAGADHKDLVEDIISELVAAVSAKEGITFAEGSIERLAAYTDVVADFPCGVKEFEWRNQYFYDLGDEACPKHNALLKECASAGKLGFELP</sequence>
<dbReference type="EMBL" id="HBGZ01012398">
    <property type="protein sequence ID" value="CAD9596506.1"/>
    <property type="molecule type" value="Transcribed_RNA"/>
</dbReference>
<dbReference type="AlphaFoldDB" id="A0A7S2L6U0"/>